<keyword evidence="4 5" id="KW-0539">Nucleus</keyword>
<feature type="compositionally biased region" description="Low complexity" evidence="6">
    <location>
        <begin position="37"/>
        <end position="48"/>
    </location>
</feature>
<dbReference type="GO" id="GO:0071630">
    <property type="term" value="P:nuclear protein quality control by the ubiquitin-proteasome system"/>
    <property type="evidence" value="ECO:0007669"/>
    <property type="project" value="UniProtKB-UniRule"/>
</dbReference>
<dbReference type="GO" id="GO:0015031">
    <property type="term" value="P:protein transport"/>
    <property type="evidence" value="ECO:0007669"/>
    <property type="project" value="UniProtKB-UniRule"/>
</dbReference>
<proteinExistence type="inferred from homology"/>
<protein>
    <recommendedName>
        <fullName evidence="2 5">Tethering factor for nuclear proteasome STS1</fullName>
    </recommendedName>
</protein>
<dbReference type="GO" id="GO:0007059">
    <property type="term" value="P:chromosome segregation"/>
    <property type="evidence" value="ECO:0007669"/>
    <property type="project" value="EnsemblFungi"/>
</dbReference>
<feature type="region of interest" description="Disordered" evidence="6">
    <location>
        <begin position="24"/>
        <end position="100"/>
    </location>
</feature>
<dbReference type="InterPro" id="IPR038422">
    <property type="entry name" value="Cut8/Sts1_sf"/>
</dbReference>
<keyword evidence="5" id="KW-0963">Cytoplasm</keyword>
<dbReference type="EMBL" id="HE650827">
    <property type="protein sequence ID" value="CCF59321.1"/>
    <property type="molecule type" value="Genomic_DNA"/>
</dbReference>
<organism evidence="7 8">
    <name type="scientific">Kazachstania africana (strain ATCC 22294 / BCRC 22015 / CBS 2517 / CECT 1963 / NBRC 1671 / NRRL Y-8276)</name>
    <name type="common">Yeast</name>
    <name type="synonym">Kluyveromyces africanus</name>
    <dbReference type="NCBI Taxonomy" id="1071382"/>
    <lineage>
        <taxon>Eukaryota</taxon>
        <taxon>Fungi</taxon>
        <taxon>Dikarya</taxon>
        <taxon>Ascomycota</taxon>
        <taxon>Saccharomycotina</taxon>
        <taxon>Saccharomycetes</taxon>
        <taxon>Saccharomycetales</taxon>
        <taxon>Saccharomycetaceae</taxon>
        <taxon>Kazachstania</taxon>
    </lineage>
</organism>
<evidence type="ECO:0000313" key="7">
    <source>
        <dbReference type="EMBL" id="CCF59321.1"/>
    </source>
</evidence>
<dbReference type="GO" id="GO:0070628">
    <property type="term" value="F:proteasome binding"/>
    <property type="evidence" value="ECO:0007669"/>
    <property type="project" value="EnsemblFungi"/>
</dbReference>
<dbReference type="RefSeq" id="XP_003958456.1">
    <property type="nucleotide sequence ID" value="XM_003958407.1"/>
</dbReference>
<dbReference type="GO" id="GO:0031965">
    <property type="term" value="C:nuclear membrane"/>
    <property type="evidence" value="ECO:0007669"/>
    <property type="project" value="TreeGrafter"/>
</dbReference>
<sequence>MTRNTTITAQDMGFSWGFSSIHENNNDNRTTDNIPTSSLSLMRSSDNSYDNESLYYNKSNSQTQDNNRQKRRLDLTNDDKNEEAQNISESTNNNHNNNNTRKYMVSKRKYNISTIIKGQELPIQRGIEFMEKQQLQNILLDLVKLNDPQITQFINSKISSSNLSYEKCLEHLKAKLTELFENIPYSKDFYNDMKNNKLDDYAFVRLKPYILEFLNCLIDFVLNNIPPIVNNLHESFNFVDNCTEMVLNLPRFQLPSNNYYYDKCLEQLSFIWCSLIEHAIKDTVITINDKSVLVEWMNKLHYYNELSNGMLNRPVVLFKSLDLSTTVGDLSNTATNADLLSSVANNRNR</sequence>
<dbReference type="OrthoDB" id="10061064at2759"/>
<name>H2AY71_KAZAF</name>
<evidence type="ECO:0000256" key="3">
    <source>
        <dbReference type="ARBA" id="ARBA00022927"/>
    </source>
</evidence>
<evidence type="ECO:0000313" key="8">
    <source>
        <dbReference type="Proteomes" id="UP000005220"/>
    </source>
</evidence>
<dbReference type="HOGENOM" id="CLU_054606_1_0_1"/>
<keyword evidence="8" id="KW-1185">Reference proteome</keyword>
<dbReference type="InParanoid" id="H2AY71"/>
<dbReference type="Gene3D" id="1.20.58.1590">
    <property type="entry name" value="Tethering factor for nuclear proteasome Cut8/Sts1"/>
    <property type="match status" value="1"/>
</dbReference>
<evidence type="ECO:0000256" key="2">
    <source>
        <dbReference type="ARBA" id="ARBA00016204"/>
    </source>
</evidence>
<keyword evidence="3 5" id="KW-0653">Protein transport</keyword>
<dbReference type="eggNOG" id="ENOG502RNK4">
    <property type="taxonomic scope" value="Eukaryota"/>
</dbReference>
<comment type="subunit">
    <text evidence="5">Binds the proteasome.</text>
</comment>
<dbReference type="InterPro" id="IPR013868">
    <property type="entry name" value="Cut8/Sts1_fam"/>
</dbReference>
<dbReference type="Proteomes" id="UP000005220">
    <property type="component" value="Chromosome 7"/>
</dbReference>
<feature type="compositionally biased region" description="Polar residues" evidence="6">
    <location>
        <begin position="50"/>
        <end position="66"/>
    </location>
</feature>
<dbReference type="GO" id="GO:0005737">
    <property type="term" value="C:cytoplasm"/>
    <property type="evidence" value="ECO:0007669"/>
    <property type="project" value="UniProtKB-SubCell"/>
</dbReference>
<dbReference type="AlphaFoldDB" id="H2AY71"/>
<dbReference type="STRING" id="1071382.H2AY71"/>
<keyword evidence="5" id="KW-0813">Transport</keyword>
<gene>
    <name evidence="7" type="primary">KAFR0G02890</name>
    <name evidence="7" type="ORF">KAFR_0G02890</name>
</gene>
<evidence type="ECO:0000256" key="1">
    <source>
        <dbReference type="ARBA" id="ARBA00006199"/>
    </source>
</evidence>
<evidence type="ECO:0000256" key="6">
    <source>
        <dbReference type="SAM" id="MobiDB-lite"/>
    </source>
</evidence>
<dbReference type="FunCoup" id="H2AY71">
    <property type="interactions" value="19"/>
</dbReference>
<dbReference type="GeneID" id="13887300"/>
<comment type="subcellular location">
    <subcellularLocation>
        <location evidence="5">Cytoplasm</location>
    </subcellularLocation>
    <subcellularLocation>
        <location evidence="5">Nucleus</location>
    </subcellularLocation>
</comment>
<dbReference type="PANTHER" id="PTHR28032">
    <property type="entry name" value="FI02826P"/>
    <property type="match status" value="1"/>
</dbReference>
<evidence type="ECO:0000256" key="5">
    <source>
        <dbReference type="RuleBase" id="RU368013"/>
    </source>
</evidence>
<comment type="similarity">
    <text evidence="1 5">Belongs to the cut8/STS1 family.</text>
</comment>
<feature type="compositionally biased region" description="Basic and acidic residues" evidence="6">
    <location>
        <begin position="72"/>
        <end position="83"/>
    </location>
</feature>
<dbReference type="KEGG" id="kaf:KAFR_0G02890"/>
<dbReference type="PANTHER" id="PTHR28032:SF1">
    <property type="entry name" value="FI02826P"/>
    <property type="match status" value="1"/>
</dbReference>
<evidence type="ECO:0000256" key="4">
    <source>
        <dbReference type="ARBA" id="ARBA00023242"/>
    </source>
</evidence>
<dbReference type="GO" id="GO:0031144">
    <property type="term" value="P:proteasome localization"/>
    <property type="evidence" value="ECO:0007669"/>
    <property type="project" value="UniProtKB-UniRule"/>
</dbReference>
<accession>H2AY71</accession>
<reference evidence="7 8" key="1">
    <citation type="journal article" date="2011" name="Proc. Natl. Acad. Sci. U.S.A.">
        <title>Evolutionary erosion of yeast sex chromosomes by mating-type switching accidents.</title>
        <authorList>
            <person name="Gordon J.L."/>
            <person name="Armisen D."/>
            <person name="Proux-Wera E."/>
            <person name="Oheigeartaigh S.S."/>
            <person name="Byrne K.P."/>
            <person name="Wolfe K.H."/>
        </authorList>
    </citation>
    <scope>NUCLEOTIDE SEQUENCE [LARGE SCALE GENOMIC DNA]</scope>
    <source>
        <strain evidence="8">ATCC 22294 / BCRC 22015 / CBS 2517 / CECT 1963 / NBRC 1671 / NRRL Y-8276</strain>
    </source>
</reference>
<comment type="function">
    <text evidence="5">Involved in ubiquitin-mediated protein degradation. Regulatory factor in the ubiquitin/proteasome pathway that controls the turnover of proteasome substrates. Targets proteasomes to the nucleus and facilitates the degradation of nuclear proteins.</text>
</comment>
<dbReference type="Pfam" id="PF08559">
    <property type="entry name" value="Cut8"/>
    <property type="match status" value="1"/>
</dbReference>